<reference evidence="2" key="1">
    <citation type="submission" date="2022-12" db="EMBL/GenBank/DDBJ databases">
        <title>New Phytohabitans aurantiacus sp. RD004123 nov., an actinomycete isolated from soil.</title>
        <authorList>
            <person name="Triningsih D.W."/>
            <person name="Harunari E."/>
            <person name="Igarashi Y."/>
        </authorList>
    </citation>
    <scope>NUCLEOTIDE SEQUENCE</scope>
    <source>
        <strain evidence="2">RD004123</strain>
    </source>
</reference>
<keyword evidence="3" id="KW-1185">Reference proteome</keyword>
<dbReference type="SUPFAM" id="SSF55961">
    <property type="entry name" value="Bet v1-like"/>
    <property type="match status" value="1"/>
</dbReference>
<dbReference type="Gene3D" id="3.30.530.20">
    <property type="match status" value="1"/>
</dbReference>
<evidence type="ECO:0000259" key="1">
    <source>
        <dbReference type="Pfam" id="PF03364"/>
    </source>
</evidence>
<comment type="caution">
    <text evidence="2">The sequence shown here is derived from an EMBL/GenBank/DDBJ whole genome shotgun (WGS) entry which is preliminary data.</text>
</comment>
<accession>A0ABQ5QXR0</accession>
<feature type="domain" description="Coenzyme Q-binding protein COQ10 START" evidence="1">
    <location>
        <begin position="11"/>
        <end position="127"/>
    </location>
</feature>
<dbReference type="Pfam" id="PF03364">
    <property type="entry name" value="Polyketide_cyc"/>
    <property type="match status" value="1"/>
</dbReference>
<dbReference type="Proteomes" id="UP001144280">
    <property type="component" value="Unassembled WGS sequence"/>
</dbReference>
<organism evidence="2 3">
    <name type="scientific">Phytohabitans aurantiacus</name>
    <dbReference type="NCBI Taxonomy" id="3016789"/>
    <lineage>
        <taxon>Bacteria</taxon>
        <taxon>Bacillati</taxon>
        <taxon>Actinomycetota</taxon>
        <taxon>Actinomycetes</taxon>
        <taxon>Micromonosporales</taxon>
        <taxon>Micromonosporaceae</taxon>
    </lineage>
</organism>
<dbReference type="RefSeq" id="WP_281898874.1">
    <property type="nucleotide sequence ID" value="NZ_BSDI01000022.1"/>
</dbReference>
<sequence>MPGHTENEIVIDAPLDLVWDMTNDVESWPDLFSEYSKAEILERDGDTIRFRLTMHPDPQGNAWSWVSERTPDREKLIVRARRVEPGWFEYMDIFWAYEQTDHGVRLKWIQDFHMRADSPVDDAAMTDRLNKGTSVQLPLIKERVEAAARSAAAT</sequence>
<evidence type="ECO:0000313" key="3">
    <source>
        <dbReference type="Proteomes" id="UP001144280"/>
    </source>
</evidence>
<proteinExistence type="predicted"/>
<dbReference type="EMBL" id="BSDI01000022">
    <property type="protein sequence ID" value="GLH99310.1"/>
    <property type="molecule type" value="Genomic_DNA"/>
</dbReference>
<dbReference type="InterPro" id="IPR023393">
    <property type="entry name" value="START-like_dom_sf"/>
</dbReference>
<dbReference type="InterPro" id="IPR005031">
    <property type="entry name" value="COQ10_START"/>
</dbReference>
<protein>
    <submittedName>
        <fullName evidence="2">Polyketide cyclase</fullName>
    </submittedName>
</protein>
<evidence type="ECO:0000313" key="2">
    <source>
        <dbReference type="EMBL" id="GLH99310.1"/>
    </source>
</evidence>
<gene>
    <name evidence="2" type="ORF">Pa4123_45850</name>
</gene>
<name>A0ABQ5QXR0_9ACTN</name>